<evidence type="ECO:0000259" key="7">
    <source>
        <dbReference type="PROSITE" id="PS51005"/>
    </source>
</evidence>
<dbReference type="InterPro" id="IPR036093">
    <property type="entry name" value="NAC_dom_sf"/>
</dbReference>
<dbReference type="SUPFAM" id="SSF101941">
    <property type="entry name" value="NAC domain"/>
    <property type="match status" value="1"/>
</dbReference>
<gene>
    <name evidence="8" type="ORF">CEURO_LOCUS17761</name>
</gene>
<name>A0A9P0ZPI6_CUSEU</name>
<evidence type="ECO:0000313" key="8">
    <source>
        <dbReference type="EMBL" id="CAH9107570.1"/>
    </source>
</evidence>
<keyword evidence="2" id="KW-0805">Transcription regulation</keyword>
<evidence type="ECO:0000256" key="6">
    <source>
        <dbReference type="SAM" id="MobiDB-lite"/>
    </source>
</evidence>
<comment type="subcellular location">
    <subcellularLocation>
        <location evidence="1">Nucleus</location>
    </subcellularLocation>
</comment>
<evidence type="ECO:0000256" key="2">
    <source>
        <dbReference type="ARBA" id="ARBA00023015"/>
    </source>
</evidence>
<evidence type="ECO:0000256" key="1">
    <source>
        <dbReference type="ARBA" id="ARBA00004123"/>
    </source>
</evidence>
<evidence type="ECO:0000256" key="4">
    <source>
        <dbReference type="ARBA" id="ARBA00023163"/>
    </source>
</evidence>
<dbReference type="PANTHER" id="PTHR31989">
    <property type="entry name" value="NAC DOMAIN-CONTAINING PROTEIN 82-RELATED"/>
    <property type="match status" value="1"/>
</dbReference>
<evidence type="ECO:0000313" key="9">
    <source>
        <dbReference type="Proteomes" id="UP001152484"/>
    </source>
</evidence>
<sequence length="327" mass="37789">MMLLFCHHPELMQRPEMPADYIFRPSDAELMGYLALFVAGKPVNSEIPISEKDLYSAIEPWQIFENSAERILYFFTPLNKKSPGNSRYIRRIGDGKGTWKAQDKGKPVYRSDSFDGREQKVLIGFKKSLRYENKELPEHDGRYLMKEYYFTEKIRTGLKAPLKDYVLCRIKRKRDEGSTIFESPCREAADISDVIGKSLLRFALPKVQPIENEHIEDSIIGSQLGKNQPGENEPIEDSITVSHQRISQPIENERIDDSSIVSQQRKSQPIENENVENSIIVLQQGKNRPNENERMEDSITVSQQKVEETSNYYYGELDLFPKSPGFR</sequence>
<organism evidence="8 9">
    <name type="scientific">Cuscuta europaea</name>
    <name type="common">European dodder</name>
    <dbReference type="NCBI Taxonomy" id="41803"/>
    <lineage>
        <taxon>Eukaryota</taxon>
        <taxon>Viridiplantae</taxon>
        <taxon>Streptophyta</taxon>
        <taxon>Embryophyta</taxon>
        <taxon>Tracheophyta</taxon>
        <taxon>Spermatophyta</taxon>
        <taxon>Magnoliopsida</taxon>
        <taxon>eudicotyledons</taxon>
        <taxon>Gunneridae</taxon>
        <taxon>Pentapetalae</taxon>
        <taxon>asterids</taxon>
        <taxon>lamiids</taxon>
        <taxon>Solanales</taxon>
        <taxon>Convolvulaceae</taxon>
        <taxon>Cuscuteae</taxon>
        <taxon>Cuscuta</taxon>
        <taxon>Cuscuta subgen. Cuscuta</taxon>
    </lineage>
</organism>
<dbReference type="GO" id="GO:0006355">
    <property type="term" value="P:regulation of DNA-templated transcription"/>
    <property type="evidence" value="ECO:0007669"/>
    <property type="project" value="InterPro"/>
</dbReference>
<keyword evidence="5" id="KW-0539">Nucleus</keyword>
<protein>
    <recommendedName>
        <fullName evidence="7">NAC domain-containing protein</fullName>
    </recommendedName>
</protein>
<proteinExistence type="predicted"/>
<accession>A0A9P0ZPI6</accession>
<feature type="compositionally biased region" description="Polar residues" evidence="6">
    <location>
        <begin position="259"/>
        <end position="271"/>
    </location>
</feature>
<feature type="region of interest" description="Disordered" evidence="6">
    <location>
        <begin position="284"/>
        <end position="303"/>
    </location>
</feature>
<dbReference type="Gene3D" id="2.170.150.80">
    <property type="entry name" value="NAC domain"/>
    <property type="match status" value="1"/>
</dbReference>
<evidence type="ECO:0000256" key="5">
    <source>
        <dbReference type="ARBA" id="ARBA00023242"/>
    </source>
</evidence>
<dbReference type="GO" id="GO:0005634">
    <property type="term" value="C:nucleus"/>
    <property type="evidence" value="ECO:0007669"/>
    <property type="project" value="UniProtKB-SubCell"/>
</dbReference>
<dbReference type="OrthoDB" id="1301300at2759"/>
<keyword evidence="3" id="KW-0238">DNA-binding</keyword>
<dbReference type="Proteomes" id="UP001152484">
    <property type="component" value="Unassembled WGS sequence"/>
</dbReference>
<dbReference type="AlphaFoldDB" id="A0A9P0ZPI6"/>
<keyword evidence="4" id="KW-0804">Transcription</keyword>
<dbReference type="PROSITE" id="PS51005">
    <property type="entry name" value="NAC"/>
    <property type="match status" value="1"/>
</dbReference>
<feature type="region of interest" description="Disordered" evidence="6">
    <location>
        <begin position="250"/>
        <end position="271"/>
    </location>
</feature>
<dbReference type="EMBL" id="CAMAPE010000051">
    <property type="protein sequence ID" value="CAH9107570.1"/>
    <property type="molecule type" value="Genomic_DNA"/>
</dbReference>
<reference evidence="8" key="1">
    <citation type="submission" date="2022-07" db="EMBL/GenBank/DDBJ databases">
        <authorList>
            <person name="Macas J."/>
            <person name="Novak P."/>
            <person name="Neumann P."/>
        </authorList>
    </citation>
    <scope>NUCLEOTIDE SEQUENCE</scope>
</reference>
<feature type="compositionally biased region" description="Basic and acidic residues" evidence="6">
    <location>
        <begin position="288"/>
        <end position="297"/>
    </location>
</feature>
<dbReference type="Pfam" id="PF02365">
    <property type="entry name" value="NAM"/>
    <property type="match status" value="1"/>
</dbReference>
<dbReference type="GO" id="GO:0003677">
    <property type="term" value="F:DNA binding"/>
    <property type="evidence" value="ECO:0007669"/>
    <property type="project" value="UniProtKB-KW"/>
</dbReference>
<keyword evidence="9" id="KW-1185">Reference proteome</keyword>
<dbReference type="InterPro" id="IPR003441">
    <property type="entry name" value="NAC-dom"/>
</dbReference>
<evidence type="ECO:0000256" key="3">
    <source>
        <dbReference type="ARBA" id="ARBA00023125"/>
    </source>
</evidence>
<feature type="domain" description="NAC" evidence="7">
    <location>
        <begin position="17"/>
        <end position="173"/>
    </location>
</feature>
<comment type="caution">
    <text evidence="8">The sequence shown here is derived from an EMBL/GenBank/DDBJ whole genome shotgun (WGS) entry which is preliminary data.</text>
</comment>